<gene>
    <name evidence="3" type="ORF">RRH01S_03_04690</name>
</gene>
<dbReference type="InterPro" id="IPR036661">
    <property type="entry name" value="Luciferase-like_sf"/>
</dbReference>
<accession>A0AA87U410</accession>
<evidence type="ECO:0000256" key="1">
    <source>
        <dbReference type="ARBA" id="ARBA00007789"/>
    </source>
</evidence>
<name>A0AA87U410_RHIRH</name>
<comment type="similarity">
    <text evidence="1">To bacterial alkanal monooxygenase alpha and beta chains.</text>
</comment>
<sequence length="334" mass="35777">MSYALSLLDKSPIDGPEEASTALARTLILAQQAERWGFHRFWVAEHHNNARLASSSPEVLIAFLLAHTSRIRIGSGGVMLQHYSAYKVAENFNLLATLAPGRVDLGVGKAPGGLPLSTRALQGAYDPARKPTFAEQLAELGAFLGDEAAEDDPKAGLRAYPVPVTPVKRFLLGASIESAELAATHGWEFVYAGHLNGDEALLDKVLATYRDASGGKIPLLAIGVIAAETDAAAERLAGDLRRFKVEVTNGQSVTVGSLGQAEEYIRQAGVTDYRIEEKMPGVIRGTATHIHGELDRLHRRYGISEFILDCPVAEAQARLISIDLLAATHLAVAA</sequence>
<dbReference type="InterPro" id="IPR011251">
    <property type="entry name" value="Luciferase-like_dom"/>
</dbReference>
<proteinExistence type="predicted"/>
<dbReference type="InterPro" id="IPR050766">
    <property type="entry name" value="Bact_Lucif_Oxidored"/>
</dbReference>
<dbReference type="EMBL" id="BAYX01000003">
    <property type="protein sequence ID" value="GAJ92395.1"/>
    <property type="molecule type" value="Genomic_DNA"/>
</dbReference>
<evidence type="ECO:0000259" key="2">
    <source>
        <dbReference type="Pfam" id="PF00296"/>
    </source>
</evidence>
<reference evidence="3 4" key="1">
    <citation type="submission" date="2014-05" db="EMBL/GenBank/DDBJ databases">
        <title>Whole genome shotgun sequence of Rhizobium rhizogenes NBRC 13257.</title>
        <authorList>
            <person name="Katano-Makiyama Y."/>
            <person name="Hosoyama A."/>
            <person name="Hashimoto M."/>
            <person name="Hosoyama Y."/>
            <person name="Noguchi M."/>
            <person name="Tsuchikane K."/>
            <person name="Kimura A."/>
            <person name="Ohji S."/>
            <person name="Ichikawa N."/>
            <person name="Yamazoe A."/>
            <person name="Fujita N."/>
        </authorList>
    </citation>
    <scope>NUCLEOTIDE SEQUENCE [LARGE SCALE GENOMIC DNA]</scope>
    <source>
        <strain evidence="3 4">NBRC 13257</strain>
    </source>
</reference>
<dbReference type="PANTHER" id="PTHR30137">
    <property type="entry name" value="LUCIFERASE-LIKE MONOOXYGENASE"/>
    <property type="match status" value="1"/>
</dbReference>
<dbReference type="RefSeq" id="WP_042471071.1">
    <property type="nucleotide sequence ID" value="NZ_BAYX01000003.1"/>
</dbReference>
<comment type="caution">
    <text evidence="3">The sequence shown here is derived from an EMBL/GenBank/DDBJ whole genome shotgun (WGS) entry which is preliminary data.</text>
</comment>
<dbReference type="SUPFAM" id="SSF51679">
    <property type="entry name" value="Bacterial luciferase-like"/>
    <property type="match status" value="1"/>
</dbReference>
<dbReference type="InterPro" id="IPR019949">
    <property type="entry name" value="CmoO-like"/>
</dbReference>
<organism evidence="3 4">
    <name type="scientific">Rhizobium rhizogenes NBRC 13257</name>
    <dbReference type="NCBI Taxonomy" id="1220581"/>
    <lineage>
        <taxon>Bacteria</taxon>
        <taxon>Pseudomonadati</taxon>
        <taxon>Pseudomonadota</taxon>
        <taxon>Alphaproteobacteria</taxon>
        <taxon>Hyphomicrobiales</taxon>
        <taxon>Rhizobiaceae</taxon>
        <taxon>Rhizobium/Agrobacterium group</taxon>
        <taxon>Rhizobium</taxon>
    </lineage>
</organism>
<dbReference type="NCBIfam" id="TIGR03558">
    <property type="entry name" value="oxido_grp_1"/>
    <property type="match status" value="1"/>
</dbReference>
<dbReference type="Gene3D" id="3.20.20.30">
    <property type="entry name" value="Luciferase-like domain"/>
    <property type="match status" value="1"/>
</dbReference>
<protein>
    <recommendedName>
        <fullName evidence="2">Luciferase-like domain-containing protein</fullName>
    </recommendedName>
</protein>
<dbReference type="AlphaFoldDB" id="A0AA87U410"/>
<dbReference type="Pfam" id="PF00296">
    <property type="entry name" value="Bac_luciferase"/>
    <property type="match status" value="1"/>
</dbReference>
<dbReference type="PANTHER" id="PTHR30137:SF20">
    <property type="entry name" value="N-ACETYL-S-ALKYLCYSTEINE MONOOXYGENASE"/>
    <property type="match status" value="1"/>
</dbReference>
<dbReference type="GO" id="GO:0005829">
    <property type="term" value="C:cytosol"/>
    <property type="evidence" value="ECO:0007669"/>
    <property type="project" value="TreeGrafter"/>
</dbReference>
<evidence type="ECO:0000313" key="3">
    <source>
        <dbReference type="EMBL" id="GAJ92395.1"/>
    </source>
</evidence>
<dbReference type="GO" id="GO:0016705">
    <property type="term" value="F:oxidoreductase activity, acting on paired donors, with incorporation or reduction of molecular oxygen"/>
    <property type="evidence" value="ECO:0007669"/>
    <property type="project" value="InterPro"/>
</dbReference>
<feature type="domain" description="Luciferase-like" evidence="2">
    <location>
        <begin position="16"/>
        <end position="262"/>
    </location>
</feature>
<dbReference type="Proteomes" id="UP000026941">
    <property type="component" value="Unassembled WGS sequence"/>
</dbReference>
<evidence type="ECO:0000313" key="4">
    <source>
        <dbReference type="Proteomes" id="UP000026941"/>
    </source>
</evidence>